<dbReference type="eggNOG" id="KOG3525">
    <property type="taxonomic scope" value="Eukaryota"/>
</dbReference>
<feature type="transmembrane region" description="Helical" evidence="4">
    <location>
        <begin position="988"/>
        <end position="1008"/>
    </location>
</feature>
<dbReference type="Proteomes" id="UP000000600">
    <property type="component" value="Unassembled WGS sequence"/>
</dbReference>
<proteinExistence type="predicted"/>
<dbReference type="PANTHER" id="PTHR15332">
    <property type="entry name" value="PROPROTEIN CONVERTASE SUBTILISIN_KEXIN TYPE 5-LIKE"/>
    <property type="match status" value="1"/>
</dbReference>
<evidence type="ECO:0000256" key="2">
    <source>
        <dbReference type="ARBA" id="ARBA00022737"/>
    </source>
</evidence>
<feature type="transmembrane region" description="Helical" evidence="4">
    <location>
        <begin position="729"/>
        <end position="751"/>
    </location>
</feature>
<keyword evidence="4" id="KW-0472">Membrane</keyword>
<feature type="domain" description="EGF-like" evidence="6">
    <location>
        <begin position="122"/>
        <end position="160"/>
    </location>
</feature>
<sequence>MLFQLLFIFFVLIQISEQTCRTDDCYSCSLHKDCCITCKCYRSQKFQRTIDTFGCDYKKCDKYDDGKCYSCVDGYYLQNSICYLCTYPCIECYSSTKCKKCASGYKLSNDKCIQCTVPLCKDCDSNSNQCSQCVNNSTYDSFIPACVCNASYFQVSGQCKQCISICGTCSGSYNYCATCKSVSNMSATPINGVCSCITGYYWNQSNSQCNQCTAPCLTCEEQATQCTSCNDASLIVNDDNECTCQIGYFSSPNDPYVCEVCSKNCLTCADISNKCTSCYENYELNDGNNTCFCPDGFFEINNTCNKCDTLCSKCSSNSVCTECIDNQFVKFSKQQCTCMDGYYFDAIQTTCLQCDSTCKTCQSQKEMCSSCSLESNRILSVNKCICKPEYFLNVNQLCISCKSKEAIAIEFCEYRDCADGMWSYGEECDDANYSSRDGCYNCLREPQYYCINEIQKPSKCFKCQEHCSICEYDYLNKKQVCKLAIDGYYIENSIQINKCADKCLHCQSNASQCTKCRFLNISKSNINCQLCEYKQGYYSDYENNSCYSKCGDTILADVEQCDDGNRINGDGCSDHCILEKSFDCINGVCSKTKNPIPSGQENKIYDVYTPKRQVLVKYDQELKLDQQFDINDQLYISLNQQANINYIIRTNVEFETKNLTNFSFTIDLEVDRSISNASLIIKYLTPSIFKNAQNQSQEIEFIEVKISDIVIISQSVQGLTTATVNSSNYVIYGLLALLGCGLVLGGIDIYFNLIDTLQYLSYLYYINTIFPYNVNQFFENLSFAQFTIVQDFIKLDNIFEYDLEYDLEFHSITVPFKIRNQGMYSCFILNFASIFSLFLIGLAFYIVANIITIKLLSSKDDLLLQNDSTSNIQLYFLKLQTKFKHFTFQWALITIREFFYSDLLRIFMTTANEYSFTLGLGLKGLDFSSTFGLINSTITFLFLGIYILITFLSFKIVDQKRFAIKETQYNIKFGSVFQGVQIAKYQKLYNPFLLIKKFLFMTFLIYLYDYPIIQVLQVTLLSLVTVFFQIFYSPITDKLELIKQISCEISSFINSLLFTIFCINDLLKFLNENQKLIIGWVVISNVLTGLFSQLVINTIQQWKYLYYKFQFIRSTANSCSQLCKSKLQSTQAPHDVFL</sequence>
<dbReference type="SMART" id="SM00181">
    <property type="entry name" value="EGF"/>
    <property type="match status" value="6"/>
</dbReference>
<dbReference type="PANTHER" id="PTHR15332:SF175">
    <property type="entry name" value="PROPROTEIN CONVERTASE SUBTILISIN_KEXIN TYPE 5-LIKE"/>
    <property type="match status" value="1"/>
</dbReference>
<dbReference type="STRING" id="5888.A0CHE9"/>
<evidence type="ECO:0000256" key="5">
    <source>
        <dbReference type="SAM" id="SignalP"/>
    </source>
</evidence>
<feature type="signal peptide" evidence="5">
    <location>
        <begin position="1"/>
        <end position="18"/>
    </location>
</feature>
<keyword evidence="8" id="KW-1185">Reference proteome</keyword>
<gene>
    <name evidence="7" type="ORF">GSPATT00038318001</name>
</gene>
<feature type="domain" description="EGF-like" evidence="6">
    <location>
        <begin position="84"/>
        <end position="113"/>
    </location>
</feature>
<dbReference type="InterPro" id="IPR009030">
    <property type="entry name" value="Growth_fac_rcpt_cys_sf"/>
</dbReference>
<evidence type="ECO:0000259" key="6">
    <source>
        <dbReference type="SMART" id="SM00181"/>
    </source>
</evidence>
<keyword evidence="1 5" id="KW-0732">Signal</keyword>
<keyword evidence="4" id="KW-0812">Transmembrane</keyword>
<dbReference type="KEGG" id="ptm:GSPATT00038318001"/>
<feature type="domain" description="EGF-like" evidence="6">
    <location>
        <begin position="360"/>
        <end position="399"/>
    </location>
</feature>
<keyword evidence="4" id="KW-1133">Transmembrane helix</keyword>
<feature type="domain" description="EGF-like" evidence="6">
    <location>
        <begin position="267"/>
        <end position="305"/>
    </location>
</feature>
<dbReference type="Pfam" id="PF13948">
    <property type="entry name" value="DUF4215"/>
    <property type="match status" value="2"/>
</dbReference>
<evidence type="ECO:0000313" key="7">
    <source>
        <dbReference type="EMBL" id="CAK70216.1"/>
    </source>
</evidence>
<feature type="transmembrane region" description="Helical" evidence="4">
    <location>
        <begin position="933"/>
        <end position="954"/>
    </location>
</feature>
<dbReference type="GeneID" id="5023398"/>
<feature type="transmembrane region" description="Helical" evidence="4">
    <location>
        <begin position="1014"/>
        <end position="1032"/>
    </location>
</feature>
<keyword evidence="2" id="KW-0677">Repeat</keyword>
<dbReference type="OMA" id="WALITIR"/>
<dbReference type="Gene3D" id="2.10.220.10">
    <property type="entry name" value="Hormone Receptor, Insulin-like Growth Factor Receptor 1, Chain A, domain 2"/>
    <property type="match status" value="2"/>
</dbReference>
<dbReference type="InterPro" id="IPR011936">
    <property type="entry name" value="Myxo_disulph_rpt"/>
</dbReference>
<evidence type="ECO:0000256" key="1">
    <source>
        <dbReference type="ARBA" id="ARBA00022729"/>
    </source>
</evidence>
<feature type="domain" description="EGF-like" evidence="6">
    <location>
        <begin position="313"/>
        <end position="352"/>
    </location>
</feature>
<evidence type="ECO:0000256" key="4">
    <source>
        <dbReference type="SAM" id="Phobius"/>
    </source>
</evidence>
<dbReference type="RefSeq" id="XP_001437613.1">
    <property type="nucleotide sequence ID" value="XM_001437576.1"/>
</dbReference>
<evidence type="ECO:0000313" key="8">
    <source>
        <dbReference type="Proteomes" id="UP000000600"/>
    </source>
</evidence>
<dbReference type="InParanoid" id="A0CHE9"/>
<dbReference type="HOGENOM" id="CLU_004566_0_0_1"/>
<dbReference type="InterPro" id="IPR006212">
    <property type="entry name" value="Furin_repeat"/>
</dbReference>
<dbReference type="OrthoDB" id="304080at2759"/>
<keyword evidence="3" id="KW-1015">Disulfide bond</keyword>
<feature type="domain" description="EGF-like" evidence="6">
    <location>
        <begin position="211"/>
        <end position="259"/>
    </location>
</feature>
<dbReference type="NCBIfam" id="TIGR02232">
    <property type="entry name" value="myxo_disulf_rpt"/>
    <property type="match status" value="2"/>
</dbReference>
<dbReference type="EMBL" id="CT868075">
    <property type="protein sequence ID" value="CAK70216.1"/>
    <property type="molecule type" value="Genomic_DNA"/>
</dbReference>
<evidence type="ECO:0000256" key="3">
    <source>
        <dbReference type="ARBA" id="ARBA00023157"/>
    </source>
</evidence>
<protein>
    <recommendedName>
        <fullName evidence="6">EGF-like domain-containing protein</fullName>
    </recommendedName>
</protein>
<feature type="chain" id="PRO_5002623608" description="EGF-like domain-containing protein" evidence="5">
    <location>
        <begin position="19"/>
        <end position="1138"/>
    </location>
</feature>
<feature type="transmembrane region" description="Helical" evidence="4">
    <location>
        <begin position="1076"/>
        <end position="1096"/>
    </location>
</feature>
<dbReference type="SMART" id="SM00261">
    <property type="entry name" value="FU"/>
    <property type="match status" value="7"/>
</dbReference>
<organism evidence="7 8">
    <name type="scientific">Paramecium tetraurelia</name>
    <dbReference type="NCBI Taxonomy" id="5888"/>
    <lineage>
        <taxon>Eukaryota</taxon>
        <taxon>Sar</taxon>
        <taxon>Alveolata</taxon>
        <taxon>Ciliophora</taxon>
        <taxon>Intramacronucleata</taxon>
        <taxon>Oligohymenophorea</taxon>
        <taxon>Peniculida</taxon>
        <taxon>Parameciidae</taxon>
        <taxon>Paramecium</taxon>
    </lineage>
</organism>
<name>A0CHE9_PARTE</name>
<dbReference type="SUPFAM" id="SSF57184">
    <property type="entry name" value="Growth factor receptor domain"/>
    <property type="match status" value="2"/>
</dbReference>
<dbReference type="AlphaFoldDB" id="A0CHE9"/>
<reference evidence="7 8" key="1">
    <citation type="journal article" date="2006" name="Nature">
        <title>Global trends of whole-genome duplications revealed by the ciliate Paramecium tetraurelia.</title>
        <authorList>
            <consortium name="Genoscope"/>
            <person name="Aury J.-M."/>
            <person name="Jaillon O."/>
            <person name="Duret L."/>
            <person name="Noel B."/>
            <person name="Jubin C."/>
            <person name="Porcel B.M."/>
            <person name="Segurens B."/>
            <person name="Daubin V."/>
            <person name="Anthouard V."/>
            <person name="Aiach N."/>
            <person name="Arnaiz O."/>
            <person name="Billaut A."/>
            <person name="Beisson J."/>
            <person name="Blanc I."/>
            <person name="Bouhouche K."/>
            <person name="Camara F."/>
            <person name="Duharcourt S."/>
            <person name="Guigo R."/>
            <person name="Gogendeau D."/>
            <person name="Katinka M."/>
            <person name="Keller A.-M."/>
            <person name="Kissmehl R."/>
            <person name="Klotz C."/>
            <person name="Koll F."/>
            <person name="Le Moue A."/>
            <person name="Lepere C."/>
            <person name="Malinsky S."/>
            <person name="Nowacki M."/>
            <person name="Nowak J.K."/>
            <person name="Plattner H."/>
            <person name="Poulain J."/>
            <person name="Ruiz F."/>
            <person name="Serrano V."/>
            <person name="Zagulski M."/>
            <person name="Dessen P."/>
            <person name="Betermier M."/>
            <person name="Weissenbach J."/>
            <person name="Scarpelli C."/>
            <person name="Schachter V."/>
            <person name="Sperling L."/>
            <person name="Meyer E."/>
            <person name="Cohen J."/>
            <person name="Wincker P."/>
        </authorList>
    </citation>
    <scope>NUCLEOTIDE SEQUENCE [LARGE SCALE GENOMIC DNA]</scope>
    <source>
        <strain evidence="7 8">Stock d4-2</strain>
    </source>
</reference>
<dbReference type="InterPro" id="IPR000742">
    <property type="entry name" value="EGF"/>
</dbReference>
<feature type="transmembrane region" description="Helical" evidence="4">
    <location>
        <begin position="1052"/>
        <end position="1070"/>
    </location>
</feature>
<accession>A0CHE9</accession>
<feature type="transmembrane region" description="Helical" evidence="4">
    <location>
        <begin position="827"/>
        <end position="853"/>
    </location>
</feature>